<organism evidence="2">
    <name type="scientific">viral metagenome</name>
    <dbReference type="NCBI Taxonomy" id="1070528"/>
    <lineage>
        <taxon>unclassified sequences</taxon>
        <taxon>metagenomes</taxon>
        <taxon>organismal metagenomes</taxon>
    </lineage>
</organism>
<evidence type="ECO:0000313" key="1">
    <source>
        <dbReference type="EMBL" id="QJA64449.1"/>
    </source>
</evidence>
<proteinExistence type="predicted"/>
<name>A0A6M3K3E7_9ZZZZ</name>
<sequence length="75" mass="9096">MTEVGIEIHYPPEQIRKRQSYTFWKQLHEWLSLPRTKEEIMMKIYEILDRKYAFGTASQAFYANESLNQILKDLE</sequence>
<dbReference type="AlphaFoldDB" id="A0A6M3K3E7"/>
<protein>
    <submittedName>
        <fullName evidence="2">Uncharacterized protein</fullName>
    </submittedName>
</protein>
<gene>
    <name evidence="2" type="ORF">MM415A01781_0014</name>
    <name evidence="1" type="ORF">MM415B00496_0007</name>
</gene>
<dbReference type="EMBL" id="MT141520">
    <property type="protein sequence ID" value="QJA64449.1"/>
    <property type="molecule type" value="Genomic_DNA"/>
</dbReference>
<evidence type="ECO:0000313" key="2">
    <source>
        <dbReference type="EMBL" id="QJA75427.1"/>
    </source>
</evidence>
<reference evidence="2" key="1">
    <citation type="submission" date="2020-03" db="EMBL/GenBank/DDBJ databases">
        <title>The deep terrestrial virosphere.</title>
        <authorList>
            <person name="Holmfeldt K."/>
            <person name="Nilsson E."/>
            <person name="Simone D."/>
            <person name="Lopez-Fernandez M."/>
            <person name="Wu X."/>
            <person name="de Brujin I."/>
            <person name="Lundin D."/>
            <person name="Andersson A."/>
            <person name="Bertilsson S."/>
            <person name="Dopson M."/>
        </authorList>
    </citation>
    <scope>NUCLEOTIDE SEQUENCE</scope>
    <source>
        <strain evidence="2">MM415A01781</strain>
        <strain evidence="1">MM415B00496</strain>
    </source>
</reference>
<accession>A0A6M3K3E7</accession>
<dbReference type="EMBL" id="MT142163">
    <property type="protein sequence ID" value="QJA75427.1"/>
    <property type="molecule type" value="Genomic_DNA"/>
</dbReference>